<feature type="transmembrane region" description="Helical" evidence="1">
    <location>
        <begin position="20"/>
        <end position="42"/>
    </location>
</feature>
<evidence type="ECO:0000313" key="2">
    <source>
        <dbReference type="EMBL" id="KAJ1351055.1"/>
    </source>
</evidence>
<evidence type="ECO:0000256" key="1">
    <source>
        <dbReference type="SAM" id="Phobius"/>
    </source>
</evidence>
<proteinExistence type="predicted"/>
<organism evidence="2 3">
    <name type="scientific">Parelaphostrongylus tenuis</name>
    <name type="common">Meningeal worm</name>
    <dbReference type="NCBI Taxonomy" id="148309"/>
    <lineage>
        <taxon>Eukaryota</taxon>
        <taxon>Metazoa</taxon>
        <taxon>Ecdysozoa</taxon>
        <taxon>Nematoda</taxon>
        <taxon>Chromadorea</taxon>
        <taxon>Rhabditida</taxon>
        <taxon>Rhabditina</taxon>
        <taxon>Rhabditomorpha</taxon>
        <taxon>Strongyloidea</taxon>
        <taxon>Metastrongylidae</taxon>
        <taxon>Parelaphostrongylus</taxon>
    </lineage>
</organism>
<dbReference type="Proteomes" id="UP001196413">
    <property type="component" value="Unassembled WGS sequence"/>
</dbReference>
<dbReference type="AlphaFoldDB" id="A0AAD5QJP3"/>
<keyword evidence="1" id="KW-0812">Transmembrane</keyword>
<keyword evidence="1" id="KW-1133">Transmembrane helix</keyword>
<name>A0AAD5QJP3_PARTN</name>
<comment type="caution">
    <text evidence="2">The sequence shown here is derived from an EMBL/GenBank/DDBJ whole genome shotgun (WGS) entry which is preliminary data.</text>
</comment>
<evidence type="ECO:0000313" key="3">
    <source>
        <dbReference type="Proteomes" id="UP001196413"/>
    </source>
</evidence>
<dbReference type="EMBL" id="JAHQIW010000989">
    <property type="protein sequence ID" value="KAJ1351055.1"/>
    <property type="molecule type" value="Genomic_DNA"/>
</dbReference>
<keyword evidence="3" id="KW-1185">Reference proteome</keyword>
<keyword evidence="1" id="KW-0472">Membrane</keyword>
<reference evidence="2" key="1">
    <citation type="submission" date="2021-06" db="EMBL/GenBank/DDBJ databases">
        <title>Parelaphostrongylus tenuis whole genome reference sequence.</title>
        <authorList>
            <person name="Garwood T.J."/>
            <person name="Larsen P.A."/>
            <person name="Fountain-Jones N.M."/>
            <person name="Garbe J.R."/>
            <person name="Macchietto M.G."/>
            <person name="Kania S.A."/>
            <person name="Gerhold R.W."/>
            <person name="Richards J.E."/>
            <person name="Wolf T.M."/>
        </authorList>
    </citation>
    <scope>NUCLEOTIDE SEQUENCE</scope>
    <source>
        <strain evidence="2">MNPRO001-30</strain>
        <tissue evidence="2">Meninges</tissue>
    </source>
</reference>
<gene>
    <name evidence="2" type="ORF">KIN20_006992</name>
</gene>
<accession>A0AAD5QJP3</accession>
<protein>
    <submittedName>
        <fullName evidence="2">Uncharacterized protein</fullName>
    </submittedName>
</protein>
<sequence>MGIGLPKGSYNQLTFTNQPNSYVATATASNFLIVASFVLYAVKINSVTKACMILFCHITEYGIPILKPYLMQHQRITLV</sequence>